<dbReference type="Proteomes" id="UP000030625">
    <property type="component" value="Chromosome"/>
</dbReference>
<dbReference type="InterPro" id="IPR011579">
    <property type="entry name" value="ATPase_dom"/>
</dbReference>
<dbReference type="OrthoDB" id="9813134at2"/>
<feature type="domain" description="ATPase" evidence="1">
    <location>
        <begin position="2"/>
        <end position="206"/>
    </location>
</feature>
<evidence type="ECO:0000313" key="4">
    <source>
        <dbReference type="Proteomes" id="UP000030625"/>
    </source>
</evidence>
<dbReference type="KEGG" id="bka:AH68_00040"/>
<dbReference type="PANTHER" id="PTHR34704:SF1">
    <property type="entry name" value="ATPASE"/>
    <property type="match status" value="1"/>
</dbReference>
<dbReference type="RefSeq" id="WP_052189111.1">
    <property type="nucleotide sequence ID" value="NZ_CP007456.1"/>
</dbReference>
<dbReference type="GO" id="GO:0005524">
    <property type="term" value="F:ATP binding"/>
    <property type="evidence" value="ECO:0007669"/>
    <property type="project" value="InterPro"/>
</dbReference>
<name>A0A0A7I3A2_9BIFI</name>
<dbReference type="STRING" id="1447716.AH68_00040"/>
<sequence>MFIARTHELEVLERLYARPKFDMVVLYGRRRVGKTALMDQFVADKEALYFTALQQSNKLNLRDFTSEVARFFSLPSDTPSFSSWTSALTYVANQAQQREKPFVFVFDEFPYAALEDESLPSALQIAIDHGFNATNTMIILSGSNESFMESNVLGGKSPLYGRRTAQIKLLPFTYMDAAQFLPDCTPNELVEYYATFGGTPYYLAQLDTTPDAYCQNVINLCFDSYGMLREEPMMLLREELRDPAIYYSVLQAIANGHSTPKAISEHAGVNPDAISSYLNMLDGLGLVRRNVPFGDNPSKSKKGMWNINDPFFSYWYHFVGPSTGAIESGKGAITAQRTAFGAAFDTYVGQQFETICLQWITNATGTDKLPLLPTQFGKWWGTNPRKKEQTDIDVVAGDPSTKTVLLGECKWRNNFNETEAVESLLEREGLIRGYTTTYFMFFSKNPVSQATRSKYADRVRFFDADELYGMPAGNRNDQSDN</sequence>
<feature type="domain" description="DUF234" evidence="2">
    <location>
        <begin position="315"/>
        <end position="419"/>
    </location>
</feature>
<dbReference type="Pfam" id="PF01637">
    <property type="entry name" value="ATPase_2"/>
    <property type="match status" value="1"/>
</dbReference>
<dbReference type="PANTHER" id="PTHR34704">
    <property type="entry name" value="ATPASE"/>
    <property type="match status" value="1"/>
</dbReference>
<dbReference type="Pfam" id="PF03008">
    <property type="entry name" value="DUF234"/>
    <property type="match status" value="1"/>
</dbReference>
<dbReference type="EMBL" id="CP007456">
    <property type="protein sequence ID" value="AIZ13665.1"/>
    <property type="molecule type" value="Genomic_DNA"/>
</dbReference>
<evidence type="ECO:0000259" key="1">
    <source>
        <dbReference type="Pfam" id="PF01637"/>
    </source>
</evidence>
<evidence type="ECO:0000313" key="3">
    <source>
        <dbReference type="EMBL" id="AIZ13665.1"/>
    </source>
</evidence>
<dbReference type="InterPro" id="IPR004256">
    <property type="entry name" value="DUF234"/>
</dbReference>
<dbReference type="Gene3D" id="3.40.50.300">
    <property type="entry name" value="P-loop containing nucleotide triphosphate hydrolases"/>
    <property type="match status" value="1"/>
</dbReference>
<reference evidence="3 4" key="1">
    <citation type="journal article" date="2015" name="Genome Announc.">
        <title>Complete and Assembled Genome Sequence of Bifidobacterium kashiwanohense PV20-2, Isolated from the Feces of an Anemic Kenyan Infant.</title>
        <authorList>
            <person name="Vazquez-Gutierrez P."/>
            <person name="Lacroix C."/>
            <person name="Chassard C."/>
            <person name="Klumpp J."/>
            <person name="Jans C."/>
            <person name="Stevens M.J."/>
        </authorList>
    </citation>
    <scope>NUCLEOTIDE SEQUENCE [LARGE SCALE GENOMIC DNA]</scope>
    <source>
        <strain evidence="3 4">PV20-2</strain>
    </source>
</reference>
<evidence type="ECO:0000259" key="2">
    <source>
        <dbReference type="Pfam" id="PF03008"/>
    </source>
</evidence>
<organism evidence="3 4">
    <name type="scientific">Bifidobacterium catenulatum PV20-2</name>
    <dbReference type="NCBI Taxonomy" id="1447716"/>
    <lineage>
        <taxon>Bacteria</taxon>
        <taxon>Bacillati</taxon>
        <taxon>Actinomycetota</taxon>
        <taxon>Actinomycetes</taxon>
        <taxon>Bifidobacteriales</taxon>
        <taxon>Bifidobacteriaceae</taxon>
        <taxon>Bifidobacterium</taxon>
    </lineage>
</organism>
<proteinExistence type="predicted"/>
<dbReference type="AlphaFoldDB" id="A0A0A7I3A2"/>
<dbReference type="InterPro" id="IPR027417">
    <property type="entry name" value="P-loop_NTPase"/>
</dbReference>
<protein>
    <submittedName>
        <fullName evidence="3">ATPase</fullName>
    </submittedName>
</protein>
<dbReference type="HOGENOM" id="CLU_041137_3_0_11"/>
<dbReference type="SUPFAM" id="SSF52540">
    <property type="entry name" value="P-loop containing nucleoside triphosphate hydrolases"/>
    <property type="match status" value="1"/>
</dbReference>
<accession>A0A0A7I3A2</accession>
<gene>
    <name evidence="3" type="ORF">AH68_00040</name>
</gene>